<feature type="region of interest" description="Disordered" evidence="1">
    <location>
        <begin position="1"/>
        <end position="76"/>
    </location>
</feature>
<proteinExistence type="predicted"/>
<evidence type="ECO:0000313" key="3">
    <source>
        <dbReference type="Proteomes" id="UP000527355"/>
    </source>
</evidence>
<keyword evidence="3" id="KW-1185">Reference proteome</keyword>
<accession>A0A7J7R958</accession>
<feature type="region of interest" description="Disordered" evidence="1">
    <location>
        <begin position="100"/>
        <end position="128"/>
    </location>
</feature>
<reference evidence="2 3" key="1">
    <citation type="journal article" date="2020" name="Nature">
        <title>Six reference-quality genomes reveal evolution of bat adaptations.</title>
        <authorList>
            <person name="Jebb D."/>
            <person name="Huang Z."/>
            <person name="Pippel M."/>
            <person name="Hughes G.M."/>
            <person name="Lavrichenko K."/>
            <person name="Devanna P."/>
            <person name="Winkler S."/>
            <person name="Jermiin L.S."/>
            <person name="Skirmuntt E.C."/>
            <person name="Katzourakis A."/>
            <person name="Burkitt-Gray L."/>
            <person name="Ray D.A."/>
            <person name="Sullivan K.A.M."/>
            <person name="Roscito J.G."/>
            <person name="Kirilenko B.M."/>
            <person name="Davalos L.M."/>
            <person name="Corthals A.P."/>
            <person name="Power M.L."/>
            <person name="Jones G."/>
            <person name="Ransome R.D."/>
            <person name="Dechmann D.K.N."/>
            <person name="Locatelli A.G."/>
            <person name="Puechmaille S.J."/>
            <person name="Fedrigo O."/>
            <person name="Jarvis E.D."/>
            <person name="Hiller M."/>
            <person name="Vernes S.C."/>
            <person name="Myers E.W."/>
            <person name="Teeling E.C."/>
        </authorList>
    </citation>
    <scope>NUCLEOTIDE SEQUENCE [LARGE SCALE GENOMIC DNA]</scope>
    <source>
        <strain evidence="2">MMyoMyo1</strain>
        <tissue evidence="2">Flight muscle</tissue>
    </source>
</reference>
<dbReference type="EMBL" id="JABWUV010000034">
    <property type="protein sequence ID" value="KAF6272669.1"/>
    <property type="molecule type" value="Genomic_DNA"/>
</dbReference>
<evidence type="ECO:0000256" key="1">
    <source>
        <dbReference type="SAM" id="MobiDB-lite"/>
    </source>
</evidence>
<name>A0A7J7R958_MYOMY</name>
<evidence type="ECO:0000313" key="2">
    <source>
        <dbReference type="EMBL" id="KAF6272669.1"/>
    </source>
</evidence>
<dbReference type="Proteomes" id="UP000527355">
    <property type="component" value="Unassembled WGS sequence"/>
</dbReference>
<organism evidence="2 3">
    <name type="scientific">Myotis myotis</name>
    <name type="common">Greater mouse-eared bat</name>
    <name type="synonym">Vespertilio myotis</name>
    <dbReference type="NCBI Taxonomy" id="51298"/>
    <lineage>
        <taxon>Eukaryota</taxon>
        <taxon>Metazoa</taxon>
        <taxon>Chordata</taxon>
        <taxon>Craniata</taxon>
        <taxon>Vertebrata</taxon>
        <taxon>Euteleostomi</taxon>
        <taxon>Mammalia</taxon>
        <taxon>Eutheria</taxon>
        <taxon>Laurasiatheria</taxon>
        <taxon>Chiroptera</taxon>
        <taxon>Yangochiroptera</taxon>
        <taxon>Vespertilionidae</taxon>
        <taxon>Myotis</taxon>
    </lineage>
</organism>
<comment type="caution">
    <text evidence="2">The sequence shown here is derived from an EMBL/GenBank/DDBJ whole genome shotgun (WGS) entry which is preliminary data.</text>
</comment>
<gene>
    <name evidence="2" type="ORF">mMyoMyo1_010863</name>
</gene>
<protein>
    <submittedName>
        <fullName evidence="2">Uncharacterized protein</fullName>
    </submittedName>
</protein>
<dbReference type="AlphaFoldDB" id="A0A7J7R958"/>
<sequence length="161" mass="17337">MRAIKNPASPSCGSDGRPGPGLCGPRRLTSRHRSSQRMETGGEGPDPPSSVSLYPGVPRSRPSASQLPDLPGRQRSCGESCILSHRLKLIEDLKGNGEDWVLEDSEQPPAEGLKEHRGDAQKPSPIRLEVPAECTVEIQAKEPQGLCITSSYMKGPSWSQS</sequence>